<feature type="region of interest" description="Disordered" evidence="5">
    <location>
        <begin position="30"/>
        <end position="62"/>
    </location>
</feature>
<dbReference type="SUPFAM" id="SSF53807">
    <property type="entry name" value="Helical backbone' metal receptor"/>
    <property type="match status" value="1"/>
</dbReference>
<evidence type="ECO:0000313" key="9">
    <source>
        <dbReference type="Proteomes" id="UP001157114"/>
    </source>
</evidence>
<protein>
    <recommendedName>
        <fullName evidence="7">Fe/B12 periplasmic-binding domain-containing protein</fullName>
    </recommendedName>
</protein>
<dbReference type="PANTHER" id="PTHR30532">
    <property type="entry name" value="IRON III DICITRATE-BINDING PERIPLASMIC PROTEIN"/>
    <property type="match status" value="1"/>
</dbReference>
<evidence type="ECO:0000256" key="5">
    <source>
        <dbReference type="SAM" id="MobiDB-lite"/>
    </source>
</evidence>
<evidence type="ECO:0000256" key="2">
    <source>
        <dbReference type="ARBA" id="ARBA00008814"/>
    </source>
</evidence>
<evidence type="ECO:0000313" key="8">
    <source>
        <dbReference type="EMBL" id="GLX70322.1"/>
    </source>
</evidence>
<evidence type="ECO:0000256" key="3">
    <source>
        <dbReference type="ARBA" id="ARBA00022448"/>
    </source>
</evidence>
<comment type="subcellular location">
    <subcellularLocation>
        <location evidence="1">Cell envelope</location>
    </subcellularLocation>
</comment>
<feature type="chain" id="PRO_5046968927" description="Fe/B12 periplasmic-binding domain-containing protein" evidence="6">
    <location>
        <begin position="30"/>
        <end position="343"/>
    </location>
</feature>
<feature type="signal peptide" evidence="6">
    <location>
        <begin position="1"/>
        <end position="29"/>
    </location>
</feature>
<organism evidence="8 9">
    <name type="scientific">Paenibacillus glycanilyticus</name>
    <dbReference type="NCBI Taxonomy" id="126569"/>
    <lineage>
        <taxon>Bacteria</taxon>
        <taxon>Bacillati</taxon>
        <taxon>Bacillota</taxon>
        <taxon>Bacilli</taxon>
        <taxon>Bacillales</taxon>
        <taxon>Paenibacillaceae</taxon>
        <taxon>Paenibacillus</taxon>
    </lineage>
</organism>
<evidence type="ECO:0000259" key="7">
    <source>
        <dbReference type="PROSITE" id="PS50983"/>
    </source>
</evidence>
<feature type="domain" description="Fe/B12 periplasmic-binding" evidence="7">
    <location>
        <begin position="78"/>
        <end position="341"/>
    </location>
</feature>
<keyword evidence="3" id="KW-0813">Transport</keyword>
<proteinExistence type="inferred from homology"/>
<dbReference type="InterPro" id="IPR002491">
    <property type="entry name" value="ABC_transptr_periplasmic_BD"/>
</dbReference>
<reference evidence="8 9" key="1">
    <citation type="submission" date="2023-03" db="EMBL/GenBank/DDBJ databases">
        <title>Draft genome sequence of the bacteria which degrade cell wall of Tricholomamatutake.</title>
        <authorList>
            <person name="Konishi Y."/>
            <person name="Fukuta Y."/>
            <person name="Shirasaka N."/>
        </authorList>
    </citation>
    <scope>NUCLEOTIDE SEQUENCE [LARGE SCALE GENOMIC DNA]</scope>
    <source>
        <strain evidence="9">mu1</strain>
    </source>
</reference>
<dbReference type="RefSeq" id="WP_284241084.1">
    <property type="nucleotide sequence ID" value="NZ_BSSQ01000018.1"/>
</dbReference>
<evidence type="ECO:0000256" key="4">
    <source>
        <dbReference type="ARBA" id="ARBA00022729"/>
    </source>
</evidence>
<dbReference type="PANTHER" id="PTHR30532:SF26">
    <property type="entry name" value="IRON(3+)-HYDROXAMATE-BINDING PROTEIN FHUD"/>
    <property type="match status" value="1"/>
</dbReference>
<comment type="caution">
    <text evidence="8">The sequence shown here is derived from an EMBL/GenBank/DDBJ whole genome shotgun (WGS) entry which is preliminary data.</text>
</comment>
<dbReference type="Gene3D" id="3.40.50.1980">
    <property type="entry name" value="Nitrogenase molybdenum iron protein domain"/>
    <property type="match status" value="2"/>
</dbReference>
<keyword evidence="9" id="KW-1185">Reference proteome</keyword>
<dbReference type="Pfam" id="PF01497">
    <property type="entry name" value="Peripla_BP_2"/>
    <property type="match status" value="1"/>
</dbReference>
<accession>A0ABQ6GL41</accession>
<keyword evidence="4 6" id="KW-0732">Signal</keyword>
<gene>
    <name evidence="8" type="ORF">MU1_46680</name>
</gene>
<evidence type="ECO:0000256" key="6">
    <source>
        <dbReference type="SAM" id="SignalP"/>
    </source>
</evidence>
<dbReference type="InterPro" id="IPR051313">
    <property type="entry name" value="Bact_iron-sidero_bind"/>
</dbReference>
<dbReference type="PROSITE" id="PS50983">
    <property type="entry name" value="FE_B12_PBP"/>
    <property type="match status" value="1"/>
</dbReference>
<dbReference type="EMBL" id="BSSQ01000018">
    <property type="protein sequence ID" value="GLX70322.1"/>
    <property type="molecule type" value="Genomic_DNA"/>
</dbReference>
<sequence>MFQLKKGYFSAVMLICILALLSACGNNSANNSNTAQAEATPAAESSPAASDNAAGTEEQSATRMVKTVKGDIEVPANPQRIVAGYYHGTLLSLGIQPIGASKEWWMGSPFLKEQEAKISDIGSPASAEKVLALKPDLILINDTLAEGYDDLSKIAPTLFIPYDSIKNVHDEVKQFGVLLNREKEAAAWEADYQAKAAAAREQLAGKLKPGMTAVLMEIDGGTIAVMGDNYGRGGEVIYNALQFKAPEWIQKNVIDNGVQYQEISMEKLPDIANADYIFLSTYTETSQEQLKALTESKIWQGLPAVKNGNVIPLDYKTYFYFDAKSILGQIDTLTQTMLEQTSK</sequence>
<dbReference type="PROSITE" id="PS51257">
    <property type="entry name" value="PROKAR_LIPOPROTEIN"/>
    <property type="match status" value="1"/>
</dbReference>
<feature type="compositionally biased region" description="Low complexity" evidence="5">
    <location>
        <begin position="30"/>
        <end position="54"/>
    </location>
</feature>
<comment type="similarity">
    <text evidence="2">Belongs to the bacterial solute-binding protein 8 family.</text>
</comment>
<name>A0ABQ6GL41_9BACL</name>
<dbReference type="Proteomes" id="UP001157114">
    <property type="component" value="Unassembled WGS sequence"/>
</dbReference>
<evidence type="ECO:0000256" key="1">
    <source>
        <dbReference type="ARBA" id="ARBA00004196"/>
    </source>
</evidence>